<dbReference type="CDD" id="cd24142">
    <property type="entry name" value="ACL4-like"/>
    <property type="match status" value="1"/>
</dbReference>
<dbReference type="GO" id="GO:0048264">
    <property type="term" value="P:determination of ventral identity"/>
    <property type="evidence" value="ECO:0007669"/>
    <property type="project" value="TreeGrafter"/>
</dbReference>
<reference evidence="4" key="1">
    <citation type="journal article" date="2018" name="Nat. Microbiol.">
        <title>Leveraging single-cell genomics to expand the fungal tree of life.</title>
        <authorList>
            <person name="Ahrendt S.R."/>
            <person name="Quandt C.A."/>
            <person name="Ciobanu D."/>
            <person name="Clum A."/>
            <person name="Salamov A."/>
            <person name="Andreopoulos B."/>
            <person name="Cheng J.F."/>
            <person name="Woyke T."/>
            <person name="Pelin A."/>
            <person name="Henrissat B."/>
            <person name="Reynolds N.K."/>
            <person name="Benny G.L."/>
            <person name="Smith M.E."/>
            <person name="James T.Y."/>
            <person name="Grigoriev I.V."/>
        </authorList>
    </citation>
    <scope>NUCLEOTIDE SEQUENCE [LARGE SCALE GENOMIC DNA]</scope>
    <source>
        <strain evidence="4">RSA 468</strain>
    </source>
</reference>
<evidence type="ECO:0000256" key="2">
    <source>
        <dbReference type="SAM" id="MobiDB-lite"/>
    </source>
</evidence>
<dbReference type="OrthoDB" id="1914839at2759"/>
<dbReference type="SMART" id="SM00028">
    <property type="entry name" value="TPR"/>
    <property type="match status" value="3"/>
</dbReference>
<dbReference type="PANTHER" id="PTHR28654:SF1">
    <property type="entry name" value="AXIN INTERACTOR, DORSALIZATION-ASSOCIATED PROTEIN"/>
    <property type="match status" value="1"/>
</dbReference>
<dbReference type="STRING" id="215637.A0A4P9ZTD0"/>
<dbReference type="InterPro" id="IPR019734">
    <property type="entry name" value="TPR_rpt"/>
</dbReference>
<dbReference type="PANTHER" id="PTHR28654">
    <property type="entry name" value="AXIN INTERACTOR, DORSALIZATION-ASSOCIATED PROTEIN"/>
    <property type="match status" value="1"/>
</dbReference>
<evidence type="ECO:0000256" key="1">
    <source>
        <dbReference type="PROSITE-ProRule" id="PRU00339"/>
    </source>
</evidence>
<sequence length="362" mass="40034">MAGPAPTPKYSVDDLLAKAQANLDQFQHEVAYRFCQKAVELDPLRADALEALAAIELELGQFELALGHWQRCVELQPDQGAAKYMYLGQMTTEMDSIRYFEKGLTLLRQERETNPAPELNSKIATALCSITEIYLTDCCFQPEAESCCEKYLEEAATVDPSNPEVYQLLASVRLSQQRSDEAKAALLKSISIWSALDINDPAYPSYDSRIATVKILLELNLFDDALGILAQLQLEDDQTVDLWYLFGWAYYCMAEEAQAGAKPDTKTKTEAESGQSLLTSSAECLTKALQLYQAVGFDDVGILNHAQELLATIGQVIPLDSIVNNPDGDVEEDGGPEDEVDWEDMSSSDEKPEEDSDMALDA</sequence>
<dbReference type="AlphaFoldDB" id="A0A4P9ZTD0"/>
<protein>
    <submittedName>
        <fullName evidence="3">Uncharacterized protein</fullName>
    </submittedName>
</protein>
<dbReference type="PROSITE" id="PS50005">
    <property type="entry name" value="TPR"/>
    <property type="match status" value="1"/>
</dbReference>
<dbReference type="Proteomes" id="UP000268162">
    <property type="component" value="Unassembled WGS sequence"/>
</dbReference>
<feature type="compositionally biased region" description="Acidic residues" evidence="2">
    <location>
        <begin position="328"/>
        <end position="362"/>
    </location>
</feature>
<dbReference type="EMBL" id="ML002649">
    <property type="protein sequence ID" value="RKP36468.1"/>
    <property type="molecule type" value="Genomic_DNA"/>
</dbReference>
<dbReference type="InterPro" id="IPR011990">
    <property type="entry name" value="TPR-like_helical_dom_sf"/>
</dbReference>
<dbReference type="Gene3D" id="1.25.40.10">
    <property type="entry name" value="Tetratricopeptide repeat domain"/>
    <property type="match status" value="2"/>
</dbReference>
<dbReference type="SUPFAM" id="SSF48452">
    <property type="entry name" value="TPR-like"/>
    <property type="match status" value="2"/>
</dbReference>
<dbReference type="GO" id="GO:0016020">
    <property type="term" value="C:membrane"/>
    <property type="evidence" value="ECO:0007669"/>
    <property type="project" value="TreeGrafter"/>
</dbReference>
<feature type="region of interest" description="Disordered" evidence="2">
    <location>
        <begin position="324"/>
        <end position="362"/>
    </location>
</feature>
<name>A0A4P9ZTD0_9FUNG</name>
<proteinExistence type="predicted"/>
<dbReference type="GO" id="GO:0035091">
    <property type="term" value="F:phosphatidylinositol binding"/>
    <property type="evidence" value="ECO:0007669"/>
    <property type="project" value="TreeGrafter"/>
</dbReference>
<feature type="repeat" description="TPR" evidence="1">
    <location>
        <begin position="46"/>
        <end position="79"/>
    </location>
</feature>
<dbReference type="Pfam" id="PF13181">
    <property type="entry name" value="TPR_8"/>
    <property type="match status" value="1"/>
</dbReference>
<organism evidence="3 4">
    <name type="scientific">Dimargaris cristalligena</name>
    <dbReference type="NCBI Taxonomy" id="215637"/>
    <lineage>
        <taxon>Eukaryota</taxon>
        <taxon>Fungi</taxon>
        <taxon>Fungi incertae sedis</taxon>
        <taxon>Zoopagomycota</taxon>
        <taxon>Kickxellomycotina</taxon>
        <taxon>Dimargaritomycetes</taxon>
        <taxon>Dimargaritales</taxon>
        <taxon>Dimargaritaceae</taxon>
        <taxon>Dimargaris</taxon>
    </lineage>
</organism>
<accession>A0A4P9ZTD0</accession>
<gene>
    <name evidence="3" type="ORF">BJ085DRAFT_16711</name>
</gene>
<evidence type="ECO:0000313" key="3">
    <source>
        <dbReference type="EMBL" id="RKP36468.1"/>
    </source>
</evidence>
<evidence type="ECO:0000313" key="4">
    <source>
        <dbReference type="Proteomes" id="UP000268162"/>
    </source>
</evidence>
<keyword evidence="1" id="KW-0802">TPR repeat</keyword>
<keyword evidence="4" id="KW-1185">Reference proteome</keyword>